<feature type="domain" description="Deacetylase sirtuin-type" evidence="3">
    <location>
        <begin position="43"/>
        <end position="345"/>
    </location>
</feature>
<dbReference type="AlphaFoldDB" id="A0A510KER1"/>
<gene>
    <name evidence="4" type="ORF">JMUB3934_1465</name>
</gene>
<dbReference type="PROSITE" id="PS50305">
    <property type="entry name" value="SIRTUIN"/>
    <property type="match status" value="1"/>
</dbReference>
<dbReference type="InterPro" id="IPR026590">
    <property type="entry name" value="Ssirtuin_cat_dom"/>
</dbReference>
<dbReference type="SUPFAM" id="SSF52467">
    <property type="entry name" value="DHS-like NAD/FAD-binding domain"/>
    <property type="match status" value="1"/>
</dbReference>
<dbReference type="Gene3D" id="3.40.50.1220">
    <property type="entry name" value="TPP-binding domain"/>
    <property type="match status" value="1"/>
</dbReference>
<organism evidence="4 5">
    <name type="scientific">Leptotrichia wadei</name>
    <dbReference type="NCBI Taxonomy" id="157687"/>
    <lineage>
        <taxon>Bacteria</taxon>
        <taxon>Fusobacteriati</taxon>
        <taxon>Fusobacteriota</taxon>
        <taxon>Fusobacteriia</taxon>
        <taxon>Fusobacteriales</taxon>
        <taxon>Leptotrichiaceae</taxon>
        <taxon>Leptotrichia</taxon>
    </lineage>
</organism>
<sequence length="345" mass="39964">MFLKRKIKNIMEKSYSRRNGYLETLQKGLAALGVLGNHFSLGKGSREERIELLKNEIQNADAIVVGAGSGLSTSAGFTYSGERFEKYFFDFIKEYGITDMYSGGFYPFPNDEIRWAWWARHIYFNRYVKAPRSVYNELFSLLKDKDYFVITTNVDHQFQKAGFDKKRLFYTQGDYGLFQSVNPQIQKTYDNEEWVMKAMEAQGFVKDENGVFGIPTNGEILMRIPAELIPKCPDDGSDMTTNLRADSSFVEDEGWHKASEEYSNYLENHKNMHILFLELGVGRNTPVIVKYSFWYMTMENKKAVYACINYREAFCPIKLEDRSICLDGDIGEVLGEIYKKIEEDI</sequence>
<comment type="caution">
    <text evidence="2">Lacks conserved residue(s) required for the propagation of feature annotation.</text>
</comment>
<protein>
    <submittedName>
        <fullName evidence="4">SIR2 family protein</fullName>
    </submittedName>
</protein>
<evidence type="ECO:0000256" key="2">
    <source>
        <dbReference type="PROSITE-ProRule" id="PRU00236"/>
    </source>
</evidence>
<evidence type="ECO:0000259" key="3">
    <source>
        <dbReference type="PROSITE" id="PS50305"/>
    </source>
</evidence>
<dbReference type="InterPro" id="IPR029035">
    <property type="entry name" value="DHS-like_NAD/FAD-binding_dom"/>
</dbReference>
<evidence type="ECO:0000313" key="5">
    <source>
        <dbReference type="Proteomes" id="UP000321501"/>
    </source>
</evidence>
<accession>A0A510KER1</accession>
<dbReference type="EMBL" id="AP019835">
    <property type="protein sequence ID" value="BBM50168.1"/>
    <property type="molecule type" value="Genomic_DNA"/>
</dbReference>
<name>A0A510KER1_9FUSO</name>
<dbReference type="Proteomes" id="UP000321501">
    <property type="component" value="Chromosome"/>
</dbReference>
<reference evidence="4 5" key="1">
    <citation type="submission" date="2019-07" db="EMBL/GenBank/DDBJ databases">
        <title>Complete Genome Sequence of Leptotrichia wadei Strain JMUB3934.</title>
        <authorList>
            <person name="Watanabe S."/>
            <person name="Cui L."/>
        </authorList>
    </citation>
    <scope>NUCLEOTIDE SEQUENCE [LARGE SCALE GENOMIC DNA]</scope>
    <source>
        <strain evidence="4 5">JMUB3934</strain>
    </source>
</reference>
<keyword evidence="1" id="KW-0520">NAD</keyword>
<proteinExistence type="predicted"/>
<evidence type="ECO:0000256" key="1">
    <source>
        <dbReference type="ARBA" id="ARBA00023027"/>
    </source>
</evidence>
<evidence type="ECO:0000313" key="4">
    <source>
        <dbReference type="EMBL" id="BBM50168.1"/>
    </source>
</evidence>